<dbReference type="Pfam" id="PF01243">
    <property type="entry name" value="PNPOx_N"/>
    <property type="match status" value="1"/>
</dbReference>
<dbReference type="InterPro" id="IPR011576">
    <property type="entry name" value="Pyridox_Oxase_N"/>
</dbReference>
<dbReference type="InterPro" id="IPR052019">
    <property type="entry name" value="F420H2_bilvrd_red/Heme_oxyg"/>
</dbReference>
<dbReference type="InterPro" id="IPR012349">
    <property type="entry name" value="Split_barrel_FMN-bd"/>
</dbReference>
<sequence>MASWSVFAAEAPELAARVRAAFDANKHKTLATLRRDGAPRISGIEAIFAGDDVWLGSMWQARKAQDLLRDPRFALHSATVDPGDDPASWPGESKVSGRVEVVTDPDRFQSVVGEGDPAGMHLFRCDLREVVHTGLNEQVDKMVIQLWRPGEAVRLFER</sequence>
<dbReference type="RefSeq" id="WP_116072274.1">
    <property type="nucleotide sequence ID" value="NZ_BONB01000011.1"/>
</dbReference>
<evidence type="ECO:0000313" key="4">
    <source>
        <dbReference type="Proteomes" id="UP000256913"/>
    </source>
</evidence>
<name>A0A3D9ZVH1_9ACTN</name>
<dbReference type="GO" id="GO:0070967">
    <property type="term" value="F:coenzyme F420 binding"/>
    <property type="evidence" value="ECO:0007669"/>
    <property type="project" value="TreeGrafter"/>
</dbReference>
<evidence type="ECO:0000256" key="1">
    <source>
        <dbReference type="ARBA" id="ARBA00023002"/>
    </source>
</evidence>
<dbReference type="PANTHER" id="PTHR35176">
    <property type="entry name" value="HEME OXYGENASE HI_0854-RELATED"/>
    <property type="match status" value="1"/>
</dbReference>
<gene>
    <name evidence="3" type="ORF">DFJ67_6670</name>
</gene>
<dbReference type="OrthoDB" id="5115613at2"/>
<protein>
    <submittedName>
        <fullName evidence="3">Pyridoxamine 5'-phosphate oxidase</fullName>
    </submittedName>
</protein>
<evidence type="ECO:0000313" key="3">
    <source>
        <dbReference type="EMBL" id="REG00615.1"/>
    </source>
</evidence>
<feature type="domain" description="Pyridoxamine 5'-phosphate oxidase N-terminal" evidence="2">
    <location>
        <begin position="17"/>
        <end position="111"/>
    </location>
</feature>
<proteinExistence type="predicted"/>
<evidence type="ECO:0000259" key="2">
    <source>
        <dbReference type="Pfam" id="PF01243"/>
    </source>
</evidence>
<dbReference type="Gene3D" id="2.30.110.10">
    <property type="entry name" value="Electron Transport, Fmn-binding Protein, Chain A"/>
    <property type="match status" value="1"/>
</dbReference>
<keyword evidence="1" id="KW-0560">Oxidoreductase</keyword>
<comment type="caution">
    <text evidence="3">The sequence shown here is derived from an EMBL/GenBank/DDBJ whole genome shotgun (WGS) entry which is preliminary data.</text>
</comment>
<dbReference type="AlphaFoldDB" id="A0A3D9ZVH1"/>
<accession>A0A3D9ZVH1</accession>
<dbReference type="GO" id="GO:0016627">
    <property type="term" value="F:oxidoreductase activity, acting on the CH-CH group of donors"/>
    <property type="evidence" value="ECO:0007669"/>
    <property type="project" value="TreeGrafter"/>
</dbReference>
<reference evidence="3 4" key="1">
    <citation type="submission" date="2018-08" db="EMBL/GenBank/DDBJ databases">
        <title>Sequencing the genomes of 1000 actinobacteria strains.</title>
        <authorList>
            <person name="Klenk H.-P."/>
        </authorList>
    </citation>
    <scope>NUCLEOTIDE SEQUENCE [LARGE SCALE GENOMIC DNA]</scope>
    <source>
        <strain evidence="3 4">DSM 44099</strain>
    </source>
</reference>
<dbReference type="PANTHER" id="PTHR35176:SF6">
    <property type="entry name" value="HEME OXYGENASE HI_0854-RELATED"/>
    <property type="match status" value="1"/>
</dbReference>
<dbReference type="Proteomes" id="UP000256913">
    <property type="component" value="Unassembled WGS sequence"/>
</dbReference>
<dbReference type="EMBL" id="QUMQ01000001">
    <property type="protein sequence ID" value="REG00615.1"/>
    <property type="molecule type" value="Genomic_DNA"/>
</dbReference>
<keyword evidence="4" id="KW-1185">Reference proteome</keyword>
<dbReference type="SUPFAM" id="SSF50475">
    <property type="entry name" value="FMN-binding split barrel"/>
    <property type="match status" value="1"/>
</dbReference>
<dbReference type="GO" id="GO:0005829">
    <property type="term" value="C:cytosol"/>
    <property type="evidence" value="ECO:0007669"/>
    <property type="project" value="TreeGrafter"/>
</dbReference>
<organism evidence="3 4">
    <name type="scientific">Asanoa ferruginea</name>
    <dbReference type="NCBI Taxonomy" id="53367"/>
    <lineage>
        <taxon>Bacteria</taxon>
        <taxon>Bacillati</taxon>
        <taxon>Actinomycetota</taxon>
        <taxon>Actinomycetes</taxon>
        <taxon>Micromonosporales</taxon>
        <taxon>Micromonosporaceae</taxon>
        <taxon>Asanoa</taxon>
    </lineage>
</organism>